<feature type="signal peptide" evidence="1">
    <location>
        <begin position="1"/>
        <end position="24"/>
    </location>
</feature>
<dbReference type="EMBL" id="GG663787">
    <property type="protein sequence ID" value="KNC35214.1"/>
    <property type="molecule type" value="Genomic_DNA"/>
</dbReference>
<keyword evidence="1" id="KW-0732">Signal</keyword>
<reference evidence="3" key="1">
    <citation type="submission" date="2015-07" db="EMBL/GenBank/DDBJ databases">
        <title>Annotation of Plasmodium falciparum RAJ116.</title>
        <authorList>
            <consortium name="The Broad Institute Genome Sequencing Platform"/>
            <person name="Volkman S.K."/>
            <person name="Neafsey D.E."/>
            <person name="Dash A.P."/>
            <person name="Chitnis C.E."/>
            <person name="Hartl D.L."/>
            <person name="Young S.K."/>
            <person name="Zeng Q."/>
            <person name="Koehrsen M."/>
            <person name="Alvarado L."/>
            <person name="Berlin A."/>
            <person name="Borenstein D."/>
            <person name="Chapman S.B."/>
            <person name="Chen Z."/>
            <person name="Engels R."/>
            <person name="Freedman E."/>
            <person name="Gellesch M."/>
            <person name="Goldberg J."/>
            <person name="Griggs A."/>
            <person name="Gujja S."/>
            <person name="Heilman E.R."/>
            <person name="Heiman D.I."/>
            <person name="Howarth C."/>
            <person name="Jen D."/>
            <person name="Larson L."/>
            <person name="Mehta T."/>
            <person name="Neiman D."/>
            <person name="Park D."/>
            <person name="Pearson M."/>
            <person name="Roberts A."/>
            <person name="Saif S."/>
            <person name="Shea T."/>
            <person name="Shenoy N."/>
            <person name="Sisk P."/>
            <person name="Stolte C."/>
            <person name="Sykes S."/>
            <person name="Walk T."/>
            <person name="White J."/>
            <person name="Yandava C."/>
            <person name="Haas B."/>
            <person name="Henn M.R."/>
            <person name="Nusbaum C."/>
            <person name="Birren B."/>
        </authorList>
    </citation>
    <scope>NUCLEOTIDE SEQUENCE [LARGE SCALE GENOMIC DNA]</scope>
    <source>
        <strain evidence="3">RAJ116</strain>
    </source>
</reference>
<dbReference type="AlphaFoldDB" id="A0A0L0CV23"/>
<organism evidence="2 3">
    <name type="scientific">Plasmodium falciparum RAJ116</name>
    <dbReference type="NCBI Taxonomy" id="580058"/>
    <lineage>
        <taxon>Eukaryota</taxon>
        <taxon>Sar</taxon>
        <taxon>Alveolata</taxon>
        <taxon>Apicomplexa</taxon>
        <taxon>Aconoidasida</taxon>
        <taxon>Haemosporida</taxon>
        <taxon>Plasmodiidae</taxon>
        <taxon>Plasmodium</taxon>
        <taxon>Plasmodium (Laverania)</taxon>
    </lineage>
</organism>
<gene>
    <name evidence="2" type="ORF">PFLG_00203</name>
</gene>
<proteinExistence type="predicted"/>
<reference evidence="3" key="2">
    <citation type="submission" date="2015-07" db="EMBL/GenBank/DDBJ databases">
        <title>The genome sequence of Plasmodium falciparum RAJ116.</title>
        <authorList>
            <consortium name="The Broad Institute Genome Sequencing Platform"/>
            <person name="Volkman S.K."/>
            <person name="Neafsey D.E."/>
            <person name="Dash A.P."/>
            <person name="Chitnis C.E."/>
            <person name="Hartl D.L."/>
            <person name="Young S.K."/>
            <person name="Kodira C.D."/>
            <person name="Zeng Q."/>
            <person name="Koehrsen M."/>
            <person name="Godfrey P."/>
            <person name="Alvarado L."/>
            <person name="Berlin A."/>
            <person name="Borenstein D."/>
            <person name="Chen Z."/>
            <person name="Engels R."/>
            <person name="Freedman E."/>
            <person name="Gellesch M."/>
            <person name="Goldberg J."/>
            <person name="Griggs A."/>
            <person name="Gujja S."/>
            <person name="Heiman D."/>
            <person name="Hepburn T."/>
            <person name="Howarth C."/>
            <person name="Jen D."/>
            <person name="Larson L."/>
            <person name="Lewis B."/>
            <person name="Mehta T."/>
            <person name="Park D."/>
            <person name="Pearson M."/>
            <person name="Roberts A."/>
            <person name="Saif S."/>
            <person name="Shea T."/>
            <person name="Shenoy N."/>
            <person name="Sisk P."/>
            <person name="Stolte C."/>
            <person name="Sykes S."/>
            <person name="Walk T."/>
            <person name="White J."/>
            <person name="Yandava C."/>
            <person name="Wirth D.F."/>
            <person name="Nusbaum C."/>
            <person name="Birren B."/>
        </authorList>
    </citation>
    <scope>NUCLEOTIDE SEQUENCE [LARGE SCALE GENOMIC DNA]</scope>
    <source>
        <strain evidence="3">RAJ116</strain>
    </source>
</reference>
<evidence type="ECO:0000313" key="2">
    <source>
        <dbReference type="EMBL" id="KNC35214.1"/>
    </source>
</evidence>
<accession>A0A0L0CV23</accession>
<dbReference type="Proteomes" id="UP000054566">
    <property type="component" value="Unassembled WGS sequence"/>
</dbReference>
<name>A0A0L0CV23_PLAFA</name>
<evidence type="ECO:0000313" key="3">
    <source>
        <dbReference type="Proteomes" id="UP000054566"/>
    </source>
</evidence>
<feature type="chain" id="PRO_5005536882" evidence="1">
    <location>
        <begin position="25"/>
        <end position="203"/>
    </location>
</feature>
<protein>
    <submittedName>
        <fullName evidence="2">Uncharacterized protein</fullName>
    </submittedName>
</protein>
<evidence type="ECO:0000256" key="1">
    <source>
        <dbReference type="SAM" id="SignalP"/>
    </source>
</evidence>
<sequence>MYSRKFSLSILYLWFLLSPKWVKRKKVQDNKNKNKFWKLKNDNNVENVININNHNNILCKNKQIIKFAENEESNALNIHNLILNNLFVPQKNVYHIKKNNSFLLYKGKRKKSNFLYSMRNSYYTFLKKYMEYNNYMHKVKNTSLLSIGFCEKEGSLMASHSTFCGPDVSHSLRPTWGKHNQAGEACPVSKDAVSSSCVKRRPV</sequence>